<dbReference type="GO" id="GO:0016787">
    <property type="term" value="F:hydrolase activity"/>
    <property type="evidence" value="ECO:0007669"/>
    <property type="project" value="UniProtKB-KW"/>
</dbReference>
<dbReference type="PANTHER" id="PTHR30337">
    <property type="entry name" value="COMPONENT OF ATP-DEPENDENT DSDNA EXONUCLEASE"/>
    <property type="match status" value="1"/>
</dbReference>
<accession>D1A2M1</accession>
<dbReference type="HOGENOM" id="CLU_026621_4_0_11"/>
<dbReference type="Pfam" id="PF00149">
    <property type="entry name" value="Metallophos"/>
    <property type="match status" value="1"/>
</dbReference>
<dbReference type="OrthoDB" id="9773856at2"/>
<organism evidence="3 4">
    <name type="scientific">Thermomonospora curvata (strain ATCC 19995 / DSM 43183 / JCM 3096 / KCTC 9072 / NBRC 15933 / NCIMB 10081 / Henssen B9)</name>
    <dbReference type="NCBI Taxonomy" id="471852"/>
    <lineage>
        <taxon>Bacteria</taxon>
        <taxon>Bacillati</taxon>
        <taxon>Actinomycetota</taxon>
        <taxon>Actinomycetes</taxon>
        <taxon>Streptosporangiales</taxon>
        <taxon>Thermomonosporaceae</taxon>
        <taxon>Thermomonospora</taxon>
    </lineage>
</organism>
<dbReference type="Proteomes" id="UP000001918">
    <property type="component" value="Chromosome"/>
</dbReference>
<dbReference type="InterPro" id="IPR014576">
    <property type="entry name" value="Pesterase_YhaO"/>
</dbReference>
<keyword evidence="1" id="KW-0378">Hydrolase</keyword>
<reference evidence="3 4" key="1">
    <citation type="journal article" date="2011" name="Stand. Genomic Sci.">
        <title>Complete genome sequence of Thermomonospora curvata type strain (B9).</title>
        <authorList>
            <person name="Chertkov O."/>
            <person name="Sikorski J."/>
            <person name="Nolan M."/>
            <person name="Lapidus A."/>
            <person name="Lucas S."/>
            <person name="Del Rio T.G."/>
            <person name="Tice H."/>
            <person name="Cheng J.F."/>
            <person name="Goodwin L."/>
            <person name="Pitluck S."/>
            <person name="Liolios K."/>
            <person name="Ivanova N."/>
            <person name="Mavromatis K."/>
            <person name="Mikhailova N."/>
            <person name="Ovchinnikova G."/>
            <person name="Pati A."/>
            <person name="Chen A."/>
            <person name="Palaniappan K."/>
            <person name="Djao O.D."/>
            <person name="Land M."/>
            <person name="Hauser L."/>
            <person name="Chang Y.J."/>
            <person name="Jeffries C.D."/>
            <person name="Brettin T."/>
            <person name="Han C."/>
            <person name="Detter J.C."/>
            <person name="Rohde M."/>
            <person name="Goker M."/>
            <person name="Woyke T."/>
            <person name="Bristow J."/>
            <person name="Eisen J.A."/>
            <person name="Markowitz V."/>
            <person name="Hugenholtz P."/>
            <person name="Klenk H.P."/>
            <person name="Kyrpides N.C."/>
        </authorList>
    </citation>
    <scope>NUCLEOTIDE SEQUENCE [LARGE SCALE GENOMIC DNA]</scope>
    <source>
        <strain evidence="4">ATCC 19995 / DSM 43183 / JCM 3096 / KCTC 9072 / NBRC 15933 / NCIMB 10081 / Henssen B9</strain>
    </source>
</reference>
<dbReference type="SUPFAM" id="SSF56300">
    <property type="entry name" value="Metallo-dependent phosphatases"/>
    <property type="match status" value="1"/>
</dbReference>
<feature type="domain" description="Calcineurin-like phosphoesterase" evidence="2">
    <location>
        <begin position="1"/>
        <end position="196"/>
    </location>
</feature>
<dbReference type="InterPro" id="IPR041796">
    <property type="entry name" value="Mre11_N"/>
</dbReference>
<evidence type="ECO:0000313" key="3">
    <source>
        <dbReference type="EMBL" id="ACY96041.1"/>
    </source>
</evidence>
<dbReference type="InterPro" id="IPR029052">
    <property type="entry name" value="Metallo-depent_PP-like"/>
</dbReference>
<dbReference type="Gene3D" id="3.60.21.10">
    <property type="match status" value="1"/>
</dbReference>
<evidence type="ECO:0000256" key="1">
    <source>
        <dbReference type="ARBA" id="ARBA00022801"/>
    </source>
</evidence>
<name>D1A2M1_THECD</name>
<dbReference type="PANTHER" id="PTHR30337:SF7">
    <property type="entry name" value="PHOSPHOESTERASE"/>
    <property type="match status" value="1"/>
</dbReference>
<dbReference type="KEGG" id="tcu:Tcur_0443"/>
<gene>
    <name evidence="3" type="ordered locus">Tcur_0443</name>
</gene>
<dbReference type="InterPro" id="IPR004843">
    <property type="entry name" value="Calcineurin-like_PHP"/>
</dbReference>
<dbReference type="RefSeq" id="WP_012850825.1">
    <property type="nucleotide sequence ID" value="NC_013510.1"/>
</dbReference>
<dbReference type="EMBL" id="CP001738">
    <property type="protein sequence ID" value="ACY96041.1"/>
    <property type="molecule type" value="Genomic_DNA"/>
</dbReference>
<dbReference type="AlphaFoldDB" id="D1A2M1"/>
<dbReference type="PIRSF" id="PIRSF033091">
    <property type="entry name" value="Pesterase_YhaO"/>
    <property type="match status" value="1"/>
</dbReference>
<protein>
    <submittedName>
        <fullName evidence="3">Metallophosphoesterase</fullName>
    </submittedName>
</protein>
<dbReference type="eggNOG" id="COG0420">
    <property type="taxonomic scope" value="Bacteria"/>
</dbReference>
<dbReference type="CDD" id="cd00840">
    <property type="entry name" value="MPP_Mre11_N"/>
    <property type="match status" value="1"/>
</dbReference>
<proteinExistence type="predicted"/>
<dbReference type="STRING" id="471852.Tcur_0443"/>
<dbReference type="InterPro" id="IPR050535">
    <property type="entry name" value="DNA_Repair-Maintenance_Comp"/>
</dbReference>
<sequence length="411" mass="45534">MKLLHAADLHIDSPLRGLASYEGAPAQELRTASRRALENLVELARAEDVDAVLLAGDIYDGDWLDYQTGLFFARQMSALGKAGIDVYLISGNHDAQSSITRRLRLPGNVRVFDTAQPQTFRDERLGLAVHGQGFARREVKDNLAVRYPAPLSGLFNVGLLHTALTGREGHEEYAPCKVGELQAKGYQYWALGHVHTREVVCEDPWIVFPGNIQGRHARETGPKGCTLVTVDDLQVTGVEHRDLDVARWEHLRVDVTGAEDLDEAATLVAKRLRDLPAERLHAVRVSLTGRTPAHLELNRERERLVNQIRLIATDLGALWVEKVRVETRPPDTPGEGTAGLLADLQRTARELRLDHGRLHDLVARSELLRKGLPADVAERGGIDPGDPQWLTRIAEEAMDLLAAMVAESRET</sequence>
<evidence type="ECO:0000313" key="4">
    <source>
        <dbReference type="Proteomes" id="UP000001918"/>
    </source>
</evidence>
<evidence type="ECO:0000259" key="2">
    <source>
        <dbReference type="Pfam" id="PF00149"/>
    </source>
</evidence>
<keyword evidence="4" id="KW-1185">Reference proteome</keyword>